<dbReference type="PANTHER" id="PTHR11571">
    <property type="entry name" value="GLUTATHIONE S-TRANSFERASE"/>
    <property type="match status" value="1"/>
</dbReference>
<evidence type="ECO:0008006" key="5">
    <source>
        <dbReference type="Google" id="ProtNLM"/>
    </source>
</evidence>
<reference evidence="3" key="1">
    <citation type="journal article" date="2019" name="bioRxiv">
        <title>The Genome of the Zebra Mussel, Dreissena polymorpha: A Resource for Invasive Species Research.</title>
        <authorList>
            <person name="McCartney M.A."/>
            <person name="Auch B."/>
            <person name="Kono T."/>
            <person name="Mallez S."/>
            <person name="Zhang Y."/>
            <person name="Obille A."/>
            <person name="Becker A."/>
            <person name="Abrahante J.E."/>
            <person name="Garbe J."/>
            <person name="Badalamenti J.P."/>
            <person name="Herman A."/>
            <person name="Mangelson H."/>
            <person name="Liachko I."/>
            <person name="Sullivan S."/>
            <person name="Sone E.D."/>
            <person name="Koren S."/>
            <person name="Silverstein K.A.T."/>
            <person name="Beckman K.B."/>
            <person name="Gohl D.M."/>
        </authorList>
    </citation>
    <scope>NUCLEOTIDE SEQUENCE</scope>
    <source>
        <strain evidence="3">Duluth1</strain>
        <tissue evidence="3">Whole animal</tissue>
    </source>
</reference>
<dbReference type="EMBL" id="JAIWYP010000019">
    <property type="protein sequence ID" value="KAH3692805.1"/>
    <property type="molecule type" value="Genomic_DNA"/>
</dbReference>
<dbReference type="Gene3D" id="1.20.1050.10">
    <property type="match status" value="1"/>
</dbReference>
<dbReference type="InterPro" id="IPR050213">
    <property type="entry name" value="GST_superfamily"/>
</dbReference>
<reference evidence="3" key="2">
    <citation type="submission" date="2020-11" db="EMBL/GenBank/DDBJ databases">
        <authorList>
            <person name="McCartney M.A."/>
            <person name="Auch B."/>
            <person name="Kono T."/>
            <person name="Mallez S."/>
            <person name="Becker A."/>
            <person name="Gohl D.M."/>
            <person name="Silverstein K.A.T."/>
            <person name="Koren S."/>
            <person name="Bechman K.B."/>
            <person name="Herman A."/>
            <person name="Abrahante J.E."/>
            <person name="Garbe J."/>
        </authorList>
    </citation>
    <scope>NUCLEOTIDE SEQUENCE</scope>
    <source>
        <strain evidence="3">Duluth1</strain>
        <tissue evidence="3">Whole animal</tissue>
    </source>
</reference>
<dbReference type="AlphaFoldDB" id="A0A9D3Y6D8"/>
<evidence type="ECO:0000313" key="3">
    <source>
        <dbReference type="EMBL" id="KAH3692805.1"/>
    </source>
</evidence>
<dbReference type="Proteomes" id="UP000828390">
    <property type="component" value="Unassembled WGS sequence"/>
</dbReference>
<comment type="caution">
    <text evidence="3">The sequence shown here is derived from an EMBL/GenBank/DDBJ whole genome shotgun (WGS) entry which is preliminary data.</text>
</comment>
<dbReference type="CDD" id="cd03039">
    <property type="entry name" value="GST_N_Sigma_like"/>
    <property type="match status" value="1"/>
</dbReference>
<dbReference type="GO" id="GO:0004364">
    <property type="term" value="F:glutathione transferase activity"/>
    <property type="evidence" value="ECO:0007669"/>
    <property type="project" value="TreeGrafter"/>
</dbReference>
<dbReference type="InterPro" id="IPR036249">
    <property type="entry name" value="Thioredoxin-like_sf"/>
</dbReference>
<feature type="domain" description="GST N-terminal" evidence="1">
    <location>
        <begin position="17"/>
        <end position="99"/>
    </location>
</feature>
<proteinExistence type="predicted"/>
<dbReference type="InterPro" id="IPR004046">
    <property type="entry name" value="GST_C"/>
</dbReference>
<dbReference type="SFLD" id="SFLDS00019">
    <property type="entry name" value="Glutathione_Transferase_(cytos"/>
    <property type="match status" value="1"/>
</dbReference>
<dbReference type="InterPro" id="IPR010987">
    <property type="entry name" value="Glutathione-S-Trfase_C-like"/>
</dbReference>
<dbReference type="SUPFAM" id="SSF52833">
    <property type="entry name" value="Thioredoxin-like"/>
    <property type="match status" value="1"/>
</dbReference>
<evidence type="ECO:0000259" key="2">
    <source>
        <dbReference type="PROSITE" id="PS50405"/>
    </source>
</evidence>
<feature type="domain" description="GST C-terminal" evidence="2">
    <location>
        <begin position="101"/>
        <end position="242"/>
    </location>
</feature>
<dbReference type="GO" id="GO:0006749">
    <property type="term" value="P:glutathione metabolic process"/>
    <property type="evidence" value="ECO:0007669"/>
    <property type="project" value="TreeGrafter"/>
</dbReference>
<evidence type="ECO:0000313" key="4">
    <source>
        <dbReference type="Proteomes" id="UP000828390"/>
    </source>
</evidence>
<dbReference type="CDD" id="cd03192">
    <property type="entry name" value="GST_C_Sigma_like"/>
    <property type="match status" value="1"/>
</dbReference>
<dbReference type="PANTHER" id="PTHR11571:SF263">
    <property type="entry name" value="GLUTATHIONE S-TRANSFERASE"/>
    <property type="match status" value="1"/>
</dbReference>
<dbReference type="PROSITE" id="PS50404">
    <property type="entry name" value="GST_NTER"/>
    <property type="match status" value="1"/>
</dbReference>
<dbReference type="SUPFAM" id="SSF47616">
    <property type="entry name" value="GST C-terminal domain-like"/>
    <property type="match status" value="1"/>
</dbReference>
<protein>
    <recommendedName>
        <fullName evidence="5">Glutathione transferase</fullName>
    </recommendedName>
</protein>
<accession>A0A9D3Y6D8</accession>
<dbReference type="InterPro" id="IPR040079">
    <property type="entry name" value="Glutathione_S-Trfase"/>
</dbReference>
<dbReference type="Gene3D" id="3.40.30.10">
    <property type="entry name" value="Glutaredoxin"/>
    <property type="match status" value="1"/>
</dbReference>
<dbReference type="Pfam" id="PF14497">
    <property type="entry name" value="GST_C_3"/>
    <property type="match status" value="1"/>
</dbReference>
<dbReference type="InterPro" id="IPR036282">
    <property type="entry name" value="Glutathione-S-Trfase_C_sf"/>
</dbReference>
<dbReference type="InterPro" id="IPR004045">
    <property type="entry name" value="Glutathione_S-Trfase_N"/>
</dbReference>
<keyword evidence="4" id="KW-1185">Reference proteome</keyword>
<dbReference type="PROSITE" id="PS50405">
    <property type="entry name" value="GST_CTER"/>
    <property type="match status" value="1"/>
</dbReference>
<name>A0A9D3Y6D8_DREPO</name>
<sequence>MVEEDVLFESNQDMSDEWILYYYPRFPGRAEFVRLVFVEAGVPWKECGLDGPSVWKLICGGEMPGYPHFAPPVLQKGDLQISQTSVICKYLGEQFGLVPDSVEDRIHAEQISLSCHDYIAEGRLSFHGIHPQGPYLSQKEATQPYIDRFVSERLPRWMKYFERVLSNNQEGKGFLYGDKLSYADLALLHIVRATEAQFPEAFKAADYMQNLKDFKLRMEARKNIADYLRSDKWLGFSGDSMM</sequence>
<organism evidence="3 4">
    <name type="scientific">Dreissena polymorpha</name>
    <name type="common">Zebra mussel</name>
    <name type="synonym">Mytilus polymorpha</name>
    <dbReference type="NCBI Taxonomy" id="45954"/>
    <lineage>
        <taxon>Eukaryota</taxon>
        <taxon>Metazoa</taxon>
        <taxon>Spiralia</taxon>
        <taxon>Lophotrochozoa</taxon>
        <taxon>Mollusca</taxon>
        <taxon>Bivalvia</taxon>
        <taxon>Autobranchia</taxon>
        <taxon>Heteroconchia</taxon>
        <taxon>Euheterodonta</taxon>
        <taxon>Imparidentia</taxon>
        <taxon>Neoheterodontei</taxon>
        <taxon>Myida</taxon>
        <taxon>Dreissenoidea</taxon>
        <taxon>Dreissenidae</taxon>
        <taxon>Dreissena</taxon>
    </lineage>
</organism>
<gene>
    <name evidence="3" type="ORF">DPMN_194557</name>
</gene>
<evidence type="ECO:0000259" key="1">
    <source>
        <dbReference type="PROSITE" id="PS50404"/>
    </source>
</evidence>